<evidence type="ECO:0000256" key="2">
    <source>
        <dbReference type="ARBA" id="ARBA00022737"/>
    </source>
</evidence>
<dbReference type="SMART" id="SM00368">
    <property type="entry name" value="LRR_RI"/>
    <property type="match status" value="3"/>
</dbReference>
<dbReference type="PANTHER" id="PTHR24106">
    <property type="entry name" value="NACHT, LRR AND CARD DOMAINS-CONTAINING"/>
    <property type="match status" value="1"/>
</dbReference>
<reference evidence="5" key="1">
    <citation type="submission" date="2025-08" db="UniProtKB">
        <authorList>
            <consortium name="RefSeq"/>
        </authorList>
    </citation>
    <scope>IDENTIFICATION</scope>
</reference>
<keyword evidence="1" id="KW-0433">Leucine-rich repeat</keyword>
<dbReference type="Gene3D" id="3.80.10.10">
    <property type="entry name" value="Ribonuclease Inhibitor"/>
    <property type="match status" value="1"/>
</dbReference>
<dbReference type="InterPro" id="IPR032675">
    <property type="entry name" value="LRR_dom_sf"/>
</dbReference>
<gene>
    <name evidence="5" type="primary">LOC123744633</name>
</gene>
<feature type="compositionally biased region" description="Basic and acidic residues" evidence="3">
    <location>
        <begin position="42"/>
        <end position="56"/>
    </location>
</feature>
<dbReference type="InterPro" id="IPR001611">
    <property type="entry name" value="Leu-rich_rpt"/>
</dbReference>
<feature type="region of interest" description="Disordered" evidence="3">
    <location>
        <begin position="1"/>
        <end position="56"/>
    </location>
</feature>
<protein>
    <submittedName>
        <fullName evidence="5">NACHT, LRR and PYD domains-containing protein 8-like</fullName>
    </submittedName>
</protein>
<proteinExistence type="predicted"/>
<dbReference type="Pfam" id="PF13516">
    <property type="entry name" value="LRR_6"/>
    <property type="match status" value="2"/>
</dbReference>
<dbReference type="SUPFAM" id="SSF52047">
    <property type="entry name" value="RNI-like"/>
    <property type="match status" value="1"/>
</dbReference>
<dbReference type="GeneID" id="123744633"/>
<evidence type="ECO:0000313" key="4">
    <source>
        <dbReference type="Proteomes" id="UP001652741"/>
    </source>
</evidence>
<evidence type="ECO:0000256" key="3">
    <source>
        <dbReference type="SAM" id="MobiDB-lite"/>
    </source>
</evidence>
<keyword evidence="4" id="KW-1185">Reference proteome</keyword>
<organism evidence="4 5">
    <name type="scientific">Salmo salar</name>
    <name type="common">Atlantic salmon</name>
    <dbReference type="NCBI Taxonomy" id="8030"/>
    <lineage>
        <taxon>Eukaryota</taxon>
        <taxon>Metazoa</taxon>
        <taxon>Chordata</taxon>
        <taxon>Craniata</taxon>
        <taxon>Vertebrata</taxon>
        <taxon>Euteleostomi</taxon>
        <taxon>Actinopterygii</taxon>
        <taxon>Neopterygii</taxon>
        <taxon>Teleostei</taxon>
        <taxon>Protacanthopterygii</taxon>
        <taxon>Salmoniformes</taxon>
        <taxon>Salmonidae</taxon>
        <taxon>Salmoninae</taxon>
        <taxon>Salmo</taxon>
    </lineage>
</organism>
<dbReference type="Proteomes" id="UP001652741">
    <property type="component" value="Chromosome ssa01"/>
</dbReference>
<evidence type="ECO:0000256" key="1">
    <source>
        <dbReference type="ARBA" id="ARBA00022614"/>
    </source>
</evidence>
<accession>A0ABM3F906</accession>
<sequence length="167" mass="18983">MKSNQSIREPIEFREGPFQTDQRVQQERPDSTVPSGISMKSEQSKREPIEFRSEDFPPKQDLNQCNLTERCCEELASALSSNSSYLRELDLSHSNLLDSGVKLLCFGLGNPHCKLQILRVNRCYITDRCCEALASALSSNSSHLRELDLSHNDLSCSLLDWKIYTVN</sequence>
<evidence type="ECO:0000313" key="5">
    <source>
        <dbReference type="RefSeq" id="XP_045579780.1"/>
    </source>
</evidence>
<dbReference type="InterPro" id="IPR051261">
    <property type="entry name" value="NLR"/>
</dbReference>
<name>A0ABM3F906_SALSA</name>
<dbReference type="RefSeq" id="XP_045579780.1">
    <property type="nucleotide sequence ID" value="XM_045723824.1"/>
</dbReference>
<feature type="compositionally biased region" description="Polar residues" evidence="3">
    <location>
        <begin position="32"/>
        <end position="41"/>
    </location>
</feature>
<keyword evidence="2" id="KW-0677">Repeat</keyword>